<keyword evidence="6 11" id="KW-0689">Ribosomal protein</keyword>
<dbReference type="PRINTS" id="PR00058">
    <property type="entry name" value="RIBOSOMALL5"/>
</dbReference>
<comment type="similarity">
    <text evidence="3">Belongs to the universal ribosomal protein uL18 family.</text>
</comment>
<dbReference type="GO" id="GO:0006412">
    <property type="term" value="P:translation"/>
    <property type="evidence" value="ECO:0007669"/>
    <property type="project" value="InterPro"/>
</dbReference>
<proteinExistence type="inferred from homology"/>
<dbReference type="FunFam" id="3.30.420.100:FF:000002">
    <property type="entry name" value="60S ribosomal protein L5"/>
    <property type="match status" value="1"/>
</dbReference>
<dbReference type="GO" id="GO:0003735">
    <property type="term" value="F:structural constituent of ribosome"/>
    <property type="evidence" value="ECO:0007669"/>
    <property type="project" value="InterPro"/>
</dbReference>
<dbReference type="InterPro" id="IPR005485">
    <property type="entry name" value="Rbsml_uL18_euk_arch"/>
</dbReference>
<name>A0A0V1BFG3_TRISP</name>
<evidence type="ECO:0000313" key="11">
    <source>
        <dbReference type="EMBL" id="KRY35829.1"/>
    </source>
</evidence>
<evidence type="ECO:0000256" key="7">
    <source>
        <dbReference type="ARBA" id="ARBA00023274"/>
    </source>
</evidence>
<comment type="function">
    <text evidence="1">Component of the ribosome, a large ribonucleoprotein complex responsible for the synthesis of proteins in the cell. The small ribosomal subunit (SSU) binds messenger RNAs (mRNAs) and translates the encoded message by selecting cognate aminoacyl-transfer RNA (tRNA) molecules. The large subunit (LSU) contains the ribosomal catalytic site termed the peptidyl transferase center (PTC), which catalyzes the formation of peptide bonds, thereby polymerizing the amino acids delivered by tRNAs into a polypeptide chain. The nascent polypeptides leave the ribosome through a tunnel in the LSU and interact with protein factors that function in enzymatic processing, targeting, and the membrane insertion of nascent chains at the exit of the ribosomal tunnel.</text>
</comment>
<dbReference type="InParanoid" id="A0A0V1BFG3"/>
<evidence type="ECO:0000256" key="1">
    <source>
        <dbReference type="ARBA" id="ARBA00004021"/>
    </source>
</evidence>
<evidence type="ECO:0000259" key="10">
    <source>
        <dbReference type="Pfam" id="PF14204"/>
    </source>
</evidence>
<keyword evidence="12" id="KW-1185">Reference proteome</keyword>
<dbReference type="AlphaFoldDB" id="A0A0V1BFG3"/>
<evidence type="ECO:0000256" key="5">
    <source>
        <dbReference type="ARBA" id="ARBA00022730"/>
    </source>
</evidence>
<dbReference type="InterPro" id="IPR025607">
    <property type="entry name" value="Ribosomal_uL18_C_euk"/>
</dbReference>
<organism evidence="11 12">
    <name type="scientific">Trichinella spiralis</name>
    <name type="common">Trichina worm</name>
    <dbReference type="NCBI Taxonomy" id="6334"/>
    <lineage>
        <taxon>Eukaryota</taxon>
        <taxon>Metazoa</taxon>
        <taxon>Ecdysozoa</taxon>
        <taxon>Nematoda</taxon>
        <taxon>Enoplea</taxon>
        <taxon>Dorylaimia</taxon>
        <taxon>Trichinellida</taxon>
        <taxon>Trichinellidae</taxon>
        <taxon>Trichinella</taxon>
    </lineage>
</organism>
<dbReference type="GO" id="GO:0022625">
    <property type="term" value="C:cytosolic large ribosomal subunit"/>
    <property type="evidence" value="ECO:0007669"/>
    <property type="project" value="TreeGrafter"/>
</dbReference>
<dbReference type="STRING" id="6334.A0A0V1BFG3"/>
<protein>
    <recommendedName>
        <fullName evidence="8">Large ribosomal subunit protein uL18</fullName>
    </recommendedName>
    <alternativeName>
        <fullName evidence="9">60S ribosomal protein L5</fullName>
    </alternativeName>
</protein>
<dbReference type="CDD" id="cd00432">
    <property type="entry name" value="Ribosomal_L18_L5e"/>
    <property type="match status" value="1"/>
</dbReference>
<dbReference type="HAMAP" id="MF_01337_A">
    <property type="entry name" value="Ribosomal_uL18_A"/>
    <property type="match status" value="1"/>
</dbReference>
<dbReference type="PANTHER" id="PTHR23410:SF12">
    <property type="entry name" value="LARGE RIBOSOMAL SUBUNIT PROTEIN UL18"/>
    <property type="match status" value="1"/>
</dbReference>
<dbReference type="Pfam" id="PF17144">
    <property type="entry name" value="Ribosomal_L5e"/>
    <property type="match status" value="1"/>
</dbReference>
<dbReference type="OrthoDB" id="1618453at2759"/>
<keyword evidence="5" id="KW-0694">RNA-binding</keyword>
<comment type="subcellular location">
    <subcellularLocation>
        <location evidence="2">Cytoplasm</location>
    </subcellularLocation>
</comment>
<accession>A0A0V1BFG3</accession>
<dbReference type="PANTHER" id="PTHR23410">
    <property type="entry name" value="RIBOSOMAL PROTEIN L5-RELATED"/>
    <property type="match status" value="1"/>
</dbReference>
<dbReference type="Gene3D" id="3.30.420.100">
    <property type="match status" value="1"/>
</dbReference>
<dbReference type="Pfam" id="PF14204">
    <property type="entry name" value="Ribosomal_L18_c"/>
    <property type="match status" value="1"/>
</dbReference>
<gene>
    <name evidence="11" type="primary">RpL5</name>
    <name evidence="11" type="ORF">T01_6505</name>
</gene>
<evidence type="ECO:0000256" key="9">
    <source>
        <dbReference type="ARBA" id="ARBA00035352"/>
    </source>
</evidence>
<evidence type="ECO:0000256" key="2">
    <source>
        <dbReference type="ARBA" id="ARBA00004496"/>
    </source>
</evidence>
<evidence type="ECO:0000256" key="8">
    <source>
        <dbReference type="ARBA" id="ARBA00035197"/>
    </source>
</evidence>
<dbReference type="Proteomes" id="UP000054776">
    <property type="component" value="Unassembled WGS sequence"/>
</dbReference>
<dbReference type="SUPFAM" id="SSF53137">
    <property type="entry name" value="Translational machinery components"/>
    <property type="match status" value="1"/>
</dbReference>
<evidence type="ECO:0000256" key="6">
    <source>
        <dbReference type="ARBA" id="ARBA00022980"/>
    </source>
</evidence>
<dbReference type="GO" id="GO:0008097">
    <property type="term" value="F:5S rRNA binding"/>
    <property type="evidence" value="ECO:0007669"/>
    <property type="project" value="InterPro"/>
</dbReference>
<sequence length="597" mass="68910">MCNGNICLLNNYKFRQWQAHLSRACKLHLQILSFLKTLVLYYQTRLHTVFHPTGVLDYFPMGFVKVVKNKAYFKRYQVKFRRRRQGKTDYHARRYLVVQDKNKYNTPKYRLIVRITNKDIVAQIAYAKIGGDVVVTAAYSHELPKYGIKLGLTNYAAAYCTGLLLARRHLKKLKLDRIYKGVDDVTGEDYNVESEEGKPGAFRCFLDVGLARTTTGARIFGIMKGALDGGLDIPHSYLKAFLRDRRFPGYDASEKKYNPEVHKERIYGQHVANYMKELKDENEEAYQRQFSAYIKEGITPEQIPEMYKSAHAAIRANPEHVPKAKEPSVKIKKRRWNKRKLTAKQRKAKIKQRKIAFQQQAKATKQNMEDIKKIDSQVTDKKVMRPIREKQVPNPRSLCHLSDFPLTGAVRDKSASERNSIKSNVEEQFQKTDNLIFHSIYQFSQAFGIEFHSEQNRSNTSELLAFSVEQHSKIPCRVISKGVIFPFTYVAIGSVEKRSLSKINESKKKMKVRITRSRTRDAQSVEALPTIFPPCNQNGISAHSPLVVIQTCESHRQSLRQILSHLYPPSPVHHLLIVPDAFRGWKQCVFNGKLIED</sequence>
<evidence type="ECO:0000256" key="4">
    <source>
        <dbReference type="ARBA" id="ARBA00022490"/>
    </source>
</evidence>
<evidence type="ECO:0000313" key="12">
    <source>
        <dbReference type="Proteomes" id="UP000054776"/>
    </source>
</evidence>
<reference evidence="11 12" key="1">
    <citation type="submission" date="2015-01" db="EMBL/GenBank/DDBJ databases">
        <title>Evolution of Trichinella species and genotypes.</title>
        <authorList>
            <person name="Korhonen P.K."/>
            <person name="Edoardo P."/>
            <person name="Giuseppe L.R."/>
            <person name="Gasser R.B."/>
        </authorList>
    </citation>
    <scope>NUCLEOTIDE SEQUENCE [LARGE SCALE GENOMIC DNA]</scope>
    <source>
        <strain evidence="11">ISS3</strain>
    </source>
</reference>
<keyword evidence="4" id="KW-0963">Cytoplasm</keyword>
<comment type="caution">
    <text evidence="11">The sequence shown here is derived from an EMBL/GenBank/DDBJ whole genome shotgun (WGS) entry which is preliminary data.</text>
</comment>
<dbReference type="EMBL" id="JYDH01000049">
    <property type="protein sequence ID" value="KRY35829.1"/>
    <property type="molecule type" value="Genomic_DNA"/>
</dbReference>
<dbReference type="InterPro" id="IPR057268">
    <property type="entry name" value="Ribosomal_L18"/>
</dbReference>
<dbReference type="GO" id="GO:0000027">
    <property type="term" value="P:ribosomal large subunit assembly"/>
    <property type="evidence" value="ECO:0007669"/>
    <property type="project" value="TreeGrafter"/>
</dbReference>
<keyword evidence="5" id="KW-0699">rRNA-binding</keyword>
<feature type="domain" description="Large ribosomal subunit protein uL18 C-terminal eukaryotes" evidence="10">
    <location>
        <begin position="303"/>
        <end position="358"/>
    </location>
</feature>
<keyword evidence="7" id="KW-0687">Ribonucleoprotein</keyword>
<dbReference type="eggNOG" id="KOG0875">
    <property type="taxonomic scope" value="Eukaryota"/>
</dbReference>
<evidence type="ECO:0000256" key="3">
    <source>
        <dbReference type="ARBA" id="ARBA00007116"/>
    </source>
</evidence>